<gene>
    <name evidence="6" type="primary">nucH</name>
    <name evidence="6" type="ORF">Q31a_17630</name>
</gene>
<feature type="domain" description="TNase-like" evidence="5">
    <location>
        <begin position="108"/>
        <end position="229"/>
    </location>
</feature>
<dbReference type="KEGG" id="ahel:Q31a_17630"/>
<keyword evidence="2" id="KW-0255">Endonuclease</keyword>
<evidence type="ECO:0000313" key="6">
    <source>
        <dbReference type="EMBL" id="QDV23465.1"/>
    </source>
</evidence>
<evidence type="ECO:0000256" key="3">
    <source>
        <dbReference type="ARBA" id="ARBA00022801"/>
    </source>
</evidence>
<dbReference type="InterPro" id="IPR035437">
    <property type="entry name" value="SNase_OB-fold_sf"/>
</dbReference>
<feature type="chain" id="PRO_5021996689" evidence="4">
    <location>
        <begin position="22"/>
        <end position="305"/>
    </location>
</feature>
<proteinExistence type="predicted"/>
<dbReference type="SUPFAM" id="SSF50199">
    <property type="entry name" value="Staphylococcal nuclease"/>
    <property type="match status" value="1"/>
</dbReference>
<sequence length="305" mass="33436" precursor="true">MWLRCFFGVLLCCFGALTAQGQELLPAHGSSSGSRLVVPDLPEQAARVWTDATGKYQVAGTLSAATSDTATLVNSEGRGKPVPLASLSELDQIYVRQLIAPRVDVTSRVILGRVVKVLDGDTLRVANALESVVTVRLNGIDAPESSQAFGHEAVEKLRDFCMDKMVRVEVGEVDRYGRSLAQVYVNDAWLNRNMVSSGLAWHYVEYSKDENLHKAEALAQAGKRGIWSEAERIAPWDWRNGVRAKTVAPVNVESTRETDVTVYLTKTGTHYHSSGCRHLSKSKIPVPLSRATSAYTPCQHCSPPR</sequence>
<evidence type="ECO:0000256" key="1">
    <source>
        <dbReference type="ARBA" id="ARBA00022722"/>
    </source>
</evidence>
<protein>
    <submittedName>
        <fullName evidence="6">Thermonuclease</fullName>
        <ecNumber evidence="6">3.1.31.1</ecNumber>
    </submittedName>
</protein>
<dbReference type="InterPro" id="IPR016071">
    <property type="entry name" value="Staphylococal_nuclease_OB-fold"/>
</dbReference>
<dbReference type="PANTHER" id="PTHR12302:SF3">
    <property type="entry name" value="SERINE_THREONINE-PROTEIN KINASE 31"/>
    <property type="match status" value="1"/>
</dbReference>
<dbReference type="PROSITE" id="PS01123">
    <property type="entry name" value="TNASE_1"/>
    <property type="match status" value="1"/>
</dbReference>
<dbReference type="PROSITE" id="PS01284">
    <property type="entry name" value="TNASE_2"/>
    <property type="match status" value="1"/>
</dbReference>
<evidence type="ECO:0000259" key="5">
    <source>
        <dbReference type="PROSITE" id="PS50830"/>
    </source>
</evidence>
<dbReference type="RefSeq" id="WP_145076427.1">
    <property type="nucleotide sequence ID" value="NZ_CP036298.1"/>
</dbReference>
<dbReference type="PANTHER" id="PTHR12302">
    <property type="entry name" value="EBNA2 BINDING PROTEIN P100"/>
    <property type="match status" value="1"/>
</dbReference>
<evidence type="ECO:0000256" key="4">
    <source>
        <dbReference type="SAM" id="SignalP"/>
    </source>
</evidence>
<keyword evidence="7" id="KW-1185">Reference proteome</keyword>
<dbReference type="GO" id="GO:1990599">
    <property type="term" value="F:3' overhang single-stranded DNA endodeoxyribonuclease activity"/>
    <property type="evidence" value="ECO:0007669"/>
    <property type="project" value="UniProtKB-EC"/>
</dbReference>
<dbReference type="EC" id="3.1.31.1" evidence="6"/>
<dbReference type="SMART" id="SM00318">
    <property type="entry name" value="SNc"/>
    <property type="match status" value="1"/>
</dbReference>
<keyword evidence="4" id="KW-0732">Signal</keyword>
<evidence type="ECO:0000256" key="2">
    <source>
        <dbReference type="ARBA" id="ARBA00022759"/>
    </source>
</evidence>
<dbReference type="Proteomes" id="UP000318017">
    <property type="component" value="Chromosome"/>
</dbReference>
<dbReference type="GO" id="GO:0003676">
    <property type="term" value="F:nucleic acid binding"/>
    <property type="evidence" value="ECO:0007669"/>
    <property type="project" value="InterPro"/>
</dbReference>
<feature type="signal peptide" evidence="4">
    <location>
        <begin position="1"/>
        <end position="21"/>
    </location>
</feature>
<keyword evidence="3 6" id="KW-0378">Hydrolase</keyword>
<name>A0A518G4E6_9BACT</name>
<evidence type="ECO:0000313" key="7">
    <source>
        <dbReference type="Proteomes" id="UP000318017"/>
    </source>
</evidence>
<dbReference type="AlphaFoldDB" id="A0A518G4E6"/>
<dbReference type="Gene3D" id="2.40.50.90">
    <property type="match status" value="1"/>
</dbReference>
<accession>A0A518G4E6</accession>
<keyword evidence="1" id="KW-0540">Nuclease</keyword>
<dbReference type="Gene3D" id="2.30.30.700">
    <property type="entry name" value="SLA1 homology domain 1"/>
    <property type="match status" value="1"/>
</dbReference>
<reference evidence="6 7" key="1">
    <citation type="submission" date="2019-02" db="EMBL/GenBank/DDBJ databases">
        <title>Deep-cultivation of Planctomycetes and their phenomic and genomic characterization uncovers novel biology.</title>
        <authorList>
            <person name="Wiegand S."/>
            <person name="Jogler M."/>
            <person name="Boedeker C."/>
            <person name="Pinto D."/>
            <person name="Vollmers J."/>
            <person name="Rivas-Marin E."/>
            <person name="Kohn T."/>
            <person name="Peeters S.H."/>
            <person name="Heuer A."/>
            <person name="Rast P."/>
            <person name="Oberbeckmann S."/>
            <person name="Bunk B."/>
            <person name="Jeske O."/>
            <person name="Meyerdierks A."/>
            <person name="Storesund J.E."/>
            <person name="Kallscheuer N."/>
            <person name="Luecker S."/>
            <person name="Lage O.M."/>
            <person name="Pohl T."/>
            <person name="Merkel B.J."/>
            <person name="Hornburger P."/>
            <person name="Mueller R.-W."/>
            <person name="Bruemmer F."/>
            <person name="Labrenz M."/>
            <person name="Spormann A.M."/>
            <person name="Op den Camp H."/>
            <person name="Overmann J."/>
            <person name="Amann R."/>
            <person name="Jetten M.S.M."/>
            <person name="Mascher T."/>
            <person name="Medema M.H."/>
            <person name="Devos D.P."/>
            <person name="Kaster A.-K."/>
            <person name="Ovreas L."/>
            <person name="Rohde M."/>
            <person name="Galperin M.Y."/>
            <person name="Jogler C."/>
        </authorList>
    </citation>
    <scope>NUCLEOTIDE SEQUENCE [LARGE SCALE GENOMIC DNA]</scope>
    <source>
        <strain evidence="6 7">Q31a</strain>
    </source>
</reference>
<dbReference type="EMBL" id="CP036298">
    <property type="protein sequence ID" value="QDV23465.1"/>
    <property type="molecule type" value="Genomic_DNA"/>
</dbReference>
<dbReference type="Pfam" id="PF00565">
    <property type="entry name" value="SNase"/>
    <property type="match status" value="1"/>
</dbReference>
<dbReference type="InterPro" id="IPR002071">
    <property type="entry name" value="Thermonucl_AS"/>
</dbReference>
<dbReference type="OrthoDB" id="9805504at2"/>
<dbReference type="PROSITE" id="PS50830">
    <property type="entry name" value="TNASE_3"/>
    <property type="match status" value="1"/>
</dbReference>
<organism evidence="6 7">
    <name type="scientific">Aureliella helgolandensis</name>
    <dbReference type="NCBI Taxonomy" id="2527968"/>
    <lineage>
        <taxon>Bacteria</taxon>
        <taxon>Pseudomonadati</taxon>
        <taxon>Planctomycetota</taxon>
        <taxon>Planctomycetia</taxon>
        <taxon>Pirellulales</taxon>
        <taxon>Pirellulaceae</taxon>
        <taxon>Aureliella</taxon>
    </lineage>
</organism>